<reference evidence="8" key="1">
    <citation type="submission" date="2013-05" db="EMBL/GenBank/DDBJ databases">
        <authorList>
            <person name="Yim A.K.Y."/>
            <person name="Chan T.F."/>
            <person name="Ji K.M."/>
            <person name="Liu X.Y."/>
            <person name="Zhou J.W."/>
            <person name="Li R.Q."/>
            <person name="Yang K.Y."/>
            <person name="Li J."/>
            <person name="Li M."/>
            <person name="Law P.T.W."/>
            <person name="Wu Y.L."/>
            <person name="Cai Z.L."/>
            <person name="Qin H."/>
            <person name="Bao Y."/>
            <person name="Leung R.K.K."/>
            <person name="Ng P.K.S."/>
            <person name="Zou J."/>
            <person name="Zhong X.J."/>
            <person name="Ran P.X."/>
            <person name="Zhong N.S."/>
            <person name="Liu Z.G."/>
            <person name="Tsui S.K.W."/>
        </authorList>
    </citation>
    <scope>NUCLEOTIDE SEQUENCE</scope>
    <source>
        <strain evidence="8">Derf</strain>
        <tissue evidence="8">Whole organism</tissue>
    </source>
</reference>
<evidence type="ECO:0000313" key="8">
    <source>
        <dbReference type="EMBL" id="KAH9522891.1"/>
    </source>
</evidence>
<dbReference type="Pfam" id="PF09637">
    <property type="entry name" value="Med18"/>
    <property type="match status" value="1"/>
</dbReference>
<dbReference type="GO" id="GO:0006357">
    <property type="term" value="P:regulation of transcription by RNA polymerase II"/>
    <property type="evidence" value="ECO:0007669"/>
    <property type="project" value="InterPro"/>
</dbReference>
<comment type="subcellular location">
    <subcellularLocation>
        <location evidence="1 6">Nucleus</location>
    </subcellularLocation>
</comment>
<comment type="similarity">
    <text evidence="2 6">Belongs to the Mediator complex subunit 18 family.</text>
</comment>
<keyword evidence="3 6" id="KW-0805">Transcription regulation</keyword>
<dbReference type="EMBL" id="SDOV01000007">
    <property type="protein sequence ID" value="KAH7638813.1"/>
    <property type="molecule type" value="Genomic_DNA"/>
</dbReference>
<comment type="caution">
    <text evidence="8">The sequence shown here is derived from an EMBL/GenBank/DDBJ whole genome shotgun (WGS) entry which is preliminary data.</text>
</comment>
<proteinExistence type="inferred from homology"/>
<dbReference type="EMBL" id="ASGP02000002">
    <property type="protein sequence ID" value="KAH9522891.1"/>
    <property type="molecule type" value="Genomic_DNA"/>
</dbReference>
<gene>
    <name evidence="6 8" type="primary">MED18</name>
    <name evidence="8" type="ORF">DERF_006443</name>
    <name evidence="7" type="ORF">HUG17_2846</name>
</gene>
<dbReference type="GO" id="GO:0006369">
    <property type="term" value="P:termination of RNA polymerase II transcription"/>
    <property type="evidence" value="ECO:0007669"/>
    <property type="project" value="TreeGrafter"/>
</dbReference>
<evidence type="ECO:0000256" key="2">
    <source>
        <dbReference type="ARBA" id="ARBA00009814"/>
    </source>
</evidence>
<name>A0A922I8W2_DERFA</name>
<reference evidence="7" key="3">
    <citation type="journal article" date="2021" name="World Allergy Organ. J.">
        <title>Chromosome-level assembly of Dermatophagoides farinae genome and transcriptome reveals two novel allergens Der f 37 and Der f 39.</title>
        <authorList>
            <person name="Chen J."/>
            <person name="Cai Z."/>
            <person name="Fan D."/>
            <person name="Hu J."/>
            <person name="Hou Y."/>
            <person name="He Y."/>
            <person name="Zhang Z."/>
            <person name="Zhao Z."/>
            <person name="Gao P."/>
            <person name="Hu W."/>
            <person name="Sun J."/>
            <person name="Li J."/>
            <person name="Ji K."/>
        </authorList>
    </citation>
    <scope>NUCLEOTIDE SEQUENCE</scope>
    <source>
        <strain evidence="7">JKM2019</strain>
    </source>
</reference>
<dbReference type="Gene3D" id="2.40.320.10">
    <property type="entry name" value="Hypothetical Protein Pfu-838710-001"/>
    <property type="match status" value="1"/>
</dbReference>
<dbReference type="GO" id="GO:0016592">
    <property type="term" value="C:mediator complex"/>
    <property type="evidence" value="ECO:0007669"/>
    <property type="project" value="InterPro"/>
</dbReference>
<reference evidence="8" key="4">
    <citation type="journal article" date="2022" name="Res Sq">
        <title>Comparative Genomics Reveals Insights into the Divergent Evolution of Astigmatic Mites and Household Pest Adaptations.</title>
        <authorList>
            <person name="Xiong Q."/>
            <person name="Wan A.T.-Y."/>
            <person name="Liu X.-Y."/>
            <person name="Fung C.S.-H."/>
            <person name="Xiao X."/>
            <person name="Malainual N."/>
            <person name="Hou J."/>
            <person name="Wang L."/>
            <person name="Wang M."/>
            <person name="Yang K."/>
            <person name="Cui Y."/>
            <person name="Leung E."/>
            <person name="Nong W."/>
            <person name="Shin S.-K."/>
            <person name="Au S."/>
            <person name="Jeong K.Y."/>
            <person name="Chew F.T."/>
            <person name="Hui J."/>
            <person name="Leung T.F."/>
            <person name="Tungtrongchitr A."/>
            <person name="Zhong N."/>
            <person name="Liu Z."/>
            <person name="Tsui S."/>
        </authorList>
    </citation>
    <scope>NUCLEOTIDE SEQUENCE</scope>
    <source>
        <strain evidence="8">Derf</strain>
        <tissue evidence="8">Whole organism</tissue>
    </source>
</reference>
<keyword evidence="4 6" id="KW-0804">Transcription</keyword>
<keyword evidence="9" id="KW-1185">Reference proteome</keyword>
<evidence type="ECO:0000256" key="3">
    <source>
        <dbReference type="ARBA" id="ARBA00023015"/>
    </source>
</evidence>
<comment type="function">
    <text evidence="6">Component of the Mediator complex, a coactivator involved in the regulated transcription of nearly all RNA polymerase II-dependent genes. Mediator functions as a bridge to convey information from gene-specific regulatory proteins to the basal RNA polymerase II transcription machinery. Mediator is recruited to promoters by direct interactions with regulatory proteins and serves as a scaffold for the assembly of a functional preinitiation complex with RNA polymerase II and the general transcription factors.</text>
</comment>
<dbReference type="OrthoDB" id="10018982at2759"/>
<dbReference type="AlphaFoldDB" id="A0A922I8W2"/>
<protein>
    <recommendedName>
        <fullName evidence="6">Mediator of RNA polymerase II transcription subunit 18</fullName>
    </recommendedName>
    <alternativeName>
        <fullName evidence="6">Mediator complex subunit 18</fullName>
    </alternativeName>
</protein>
<evidence type="ECO:0000256" key="6">
    <source>
        <dbReference type="RuleBase" id="RU364150"/>
    </source>
</evidence>
<keyword evidence="5 6" id="KW-0539">Nucleus</keyword>
<evidence type="ECO:0000256" key="5">
    <source>
        <dbReference type="ARBA" id="ARBA00023242"/>
    </source>
</evidence>
<accession>A0A922I8W2</accession>
<evidence type="ECO:0000313" key="9">
    <source>
        <dbReference type="Proteomes" id="UP000790347"/>
    </source>
</evidence>
<dbReference type="GO" id="GO:0003712">
    <property type="term" value="F:transcription coregulator activity"/>
    <property type="evidence" value="ECO:0007669"/>
    <property type="project" value="InterPro"/>
</dbReference>
<dbReference type="GO" id="GO:0070847">
    <property type="term" value="C:core mediator complex"/>
    <property type="evidence" value="ECO:0007669"/>
    <property type="project" value="TreeGrafter"/>
</dbReference>
<dbReference type="InterPro" id="IPR019095">
    <property type="entry name" value="Mediator_Med18"/>
</dbReference>
<evidence type="ECO:0000256" key="4">
    <source>
        <dbReference type="ARBA" id="ARBA00023163"/>
    </source>
</evidence>
<sequence length="223" mass="25607">MESNFQQRKNTFSQNEFLLQGSILDESCDALLQKLRGFCDNSDMPPPKFKDHEMVFAIKLPNGPSSMLRVRRSMDCPTNPWNLRYLGHNDTDRNRATLSRTCIDCNTTSNVTQFLAEMGFKLEFEFILRGWMFRKGRMKILVFKIFRINGGSGVMATTTNNSTPNAMAIEEMNLEQITNSHLVELSVIAPSYQTAITDEMKQFAEFLKPLVSLENIDMRKINQ</sequence>
<evidence type="ECO:0000313" key="7">
    <source>
        <dbReference type="EMBL" id="KAH7638813.1"/>
    </source>
</evidence>
<dbReference type="Proteomes" id="UP000828236">
    <property type="component" value="Unassembled WGS sequence"/>
</dbReference>
<organism evidence="8 9">
    <name type="scientific">Dermatophagoides farinae</name>
    <name type="common">American house dust mite</name>
    <dbReference type="NCBI Taxonomy" id="6954"/>
    <lineage>
        <taxon>Eukaryota</taxon>
        <taxon>Metazoa</taxon>
        <taxon>Ecdysozoa</taxon>
        <taxon>Arthropoda</taxon>
        <taxon>Chelicerata</taxon>
        <taxon>Arachnida</taxon>
        <taxon>Acari</taxon>
        <taxon>Acariformes</taxon>
        <taxon>Sarcoptiformes</taxon>
        <taxon>Astigmata</taxon>
        <taxon>Psoroptidia</taxon>
        <taxon>Analgoidea</taxon>
        <taxon>Pyroglyphidae</taxon>
        <taxon>Dermatophagoidinae</taxon>
        <taxon>Dermatophagoides</taxon>
    </lineage>
</organism>
<dbReference type="PANTHER" id="PTHR13321">
    <property type="entry name" value="MEDIATOR OF RNA POLYMERASE II TRANSCRIPTION, SUBUNIT 18"/>
    <property type="match status" value="1"/>
</dbReference>
<evidence type="ECO:0000256" key="1">
    <source>
        <dbReference type="ARBA" id="ARBA00004123"/>
    </source>
</evidence>
<reference evidence="7" key="2">
    <citation type="submission" date="2020-06" db="EMBL/GenBank/DDBJ databases">
        <authorList>
            <person name="Ji K."/>
            <person name="Li J."/>
        </authorList>
    </citation>
    <scope>NUCLEOTIDE SEQUENCE</scope>
    <source>
        <strain evidence="7">JKM2019</strain>
        <tissue evidence="7">Whole body</tissue>
    </source>
</reference>
<dbReference type="Proteomes" id="UP000790347">
    <property type="component" value="Unassembled WGS sequence"/>
</dbReference>
<comment type="subunit">
    <text evidence="6">Component of the Mediator complex.</text>
</comment>
<dbReference type="PANTHER" id="PTHR13321:SF2">
    <property type="entry name" value="MEDIATOR OF RNA POLYMERASE II TRANSCRIPTION SUBUNIT 18"/>
    <property type="match status" value="1"/>
</dbReference>
<keyword evidence="6" id="KW-0010">Activator</keyword>